<dbReference type="Proteomes" id="UP000622890">
    <property type="component" value="Unassembled WGS sequence"/>
</dbReference>
<evidence type="ECO:0000313" key="2">
    <source>
        <dbReference type="Proteomes" id="UP000622890"/>
    </source>
</evidence>
<reference evidence="1" key="1">
    <citation type="submission" date="2021-01" db="EMBL/GenBank/DDBJ databases">
        <title>Genome sequence of strain Noviherbaspirillum sp. DKR-6.</title>
        <authorList>
            <person name="Chaudhary D.K."/>
        </authorList>
    </citation>
    <scope>NUCLEOTIDE SEQUENCE</scope>
    <source>
        <strain evidence="1">DKR-6</strain>
    </source>
</reference>
<accession>A0A934SVY4</accession>
<proteinExistence type="predicted"/>
<dbReference type="EMBL" id="JAEPBG010000006">
    <property type="protein sequence ID" value="MBK4736131.1"/>
    <property type="molecule type" value="Genomic_DNA"/>
</dbReference>
<dbReference type="RefSeq" id="WP_200593271.1">
    <property type="nucleotide sequence ID" value="NZ_JAEPBG010000006.1"/>
</dbReference>
<sequence length="209" mass="23165">MKPEAFTVPSSIALVSSATRNGDVYTIHVHMHRLAAWAASTAARSSPSCRFDVETGTRIIELGIVDLLTGALSWPEPCKMNEFHHSLRHSVIAAAAACGLSFTHGIAAKLINMYFKVVLITAENCMHPLIAALHPPIDGDMLQAIVRAKVGDQRLWRRLRDVGWTKFSSRDYEEAIAGLRSLLGPDTPLWMAEEYWGGYQGAWKKRPVR</sequence>
<keyword evidence="2" id="KW-1185">Reference proteome</keyword>
<gene>
    <name evidence="1" type="ORF">JJB74_16025</name>
</gene>
<organism evidence="1 2">
    <name type="scientific">Noviherbaspirillum pedocola</name>
    <dbReference type="NCBI Taxonomy" id="2801341"/>
    <lineage>
        <taxon>Bacteria</taxon>
        <taxon>Pseudomonadati</taxon>
        <taxon>Pseudomonadota</taxon>
        <taxon>Betaproteobacteria</taxon>
        <taxon>Burkholderiales</taxon>
        <taxon>Oxalobacteraceae</taxon>
        <taxon>Noviherbaspirillum</taxon>
    </lineage>
</organism>
<protein>
    <submittedName>
        <fullName evidence="1">Uncharacterized protein</fullName>
    </submittedName>
</protein>
<name>A0A934SVY4_9BURK</name>
<evidence type="ECO:0000313" key="1">
    <source>
        <dbReference type="EMBL" id="MBK4736131.1"/>
    </source>
</evidence>
<comment type="caution">
    <text evidence="1">The sequence shown here is derived from an EMBL/GenBank/DDBJ whole genome shotgun (WGS) entry which is preliminary data.</text>
</comment>
<dbReference type="AlphaFoldDB" id="A0A934SVY4"/>